<dbReference type="Gene3D" id="3.90.1480.20">
    <property type="entry name" value="Glycosyl transferase family 29"/>
    <property type="match status" value="1"/>
</dbReference>
<accession>A0AAJ7U8C2</accession>
<keyword evidence="5 13" id="KW-0812">Transmembrane</keyword>
<feature type="disulfide bond" evidence="12">
    <location>
        <begin position="162"/>
        <end position="311"/>
    </location>
</feature>
<keyword evidence="8" id="KW-0333">Golgi apparatus</keyword>
<evidence type="ECO:0000313" key="15">
    <source>
        <dbReference type="RefSeq" id="XP_032831594.1"/>
    </source>
</evidence>
<evidence type="ECO:0000256" key="5">
    <source>
        <dbReference type="ARBA" id="ARBA00022692"/>
    </source>
</evidence>
<evidence type="ECO:0000256" key="12">
    <source>
        <dbReference type="PIRSR" id="PIRSR005557-2"/>
    </source>
</evidence>
<dbReference type="GO" id="GO:0000139">
    <property type="term" value="C:Golgi membrane"/>
    <property type="evidence" value="ECO:0007669"/>
    <property type="project" value="UniProtKB-SubCell"/>
</dbReference>
<keyword evidence="11" id="KW-0325">Glycoprotein</keyword>
<dbReference type="GO" id="GO:0006491">
    <property type="term" value="P:N-glycan processing"/>
    <property type="evidence" value="ECO:0007669"/>
    <property type="project" value="TreeGrafter"/>
</dbReference>
<dbReference type="CTD" id="29906"/>
<gene>
    <name evidence="15" type="primary">LOC116954892</name>
</gene>
<dbReference type="Proteomes" id="UP001318040">
    <property type="component" value="Chromosome 57"/>
</dbReference>
<dbReference type="AlphaFoldDB" id="A0AAJ7U8C2"/>
<evidence type="ECO:0000256" key="9">
    <source>
        <dbReference type="ARBA" id="ARBA00023136"/>
    </source>
</evidence>
<sequence>MGYTDGTATVVLGNRTLLFMFLCAFAFVTLWQELSFGPRALRRYFVSYHGPLLFNSTECRELRTDMTDVRLGMFRESDVFDRWRRLQVCDWAHNRSESDLLRLQLSRCCNAPGLLVASQRNVALGSRLRYEGEEKRTLQVGQELFNMLPPEMPYGRQQFRTCSVVGNGGILTGSGCGHHIDSADFVFRCNLPPLQEEFTQDVGSRTDLVTINPSIISDRFERLERRRRPFAEALEVYGNASLVLPAFYVGRNTELALRVRYTMEDLGLPRPVLFFHPAYLASVGAFWRARGVHARRLSSGLMVASAALELCREVHAYGFWPFGVGSRGDSLAHHYYDDAKPRPGFHAMPAETVHLMHLHARGTLRLHTEPCPAR</sequence>
<evidence type="ECO:0000256" key="11">
    <source>
        <dbReference type="ARBA" id="ARBA00023180"/>
    </source>
</evidence>
<evidence type="ECO:0000256" key="3">
    <source>
        <dbReference type="ARBA" id="ARBA00022676"/>
    </source>
</evidence>
<keyword evidence="9 13" id="KW-0472">Membrane</keyword>
<keyword evidence="14" id="KW-1185">Reference proteome</keyword>
<dbReference type="PIRSF" id="PIRSF005557">
    <property type="entry name" value="Sialyl_trans"/>
    <property type="match status" value="1"/>
</dbReference>
<dbReference type="GO" id="GO:0003828">
    <property type="term" value="F:alpha-N-acetylneuraminate alpha-2,8-sialyltransferase activity"/>
    <property type="evidence" value="ECO:0007669"/>
    <property type="project" value="TreeGrafter"/>
</dbReference>
<proteinExistence type="inferred from homology"/>
<comment type="similarity">
    <text evidence="2">Belongs to the glycosyltransferase 29 family.</text>
</comment>
<dbReference type="InterPro" id="IPR001675">
    <property type="entry name" value="Glyco_trans_29"/>
</dbReference>
<evidence type="ECO:0000256" key="7">
    <source>
        <dbReference type="ARBA" id="ARBA00022989"/>
    </source>
</evidence>
<evidence type="ECO:0000256" key="6">
    <source>
        <dbReference type="ARBA" id="ARBA00022968"/>
    </source>
</evidence>
<keyword evidence="3" id="KW-0328">Glycosyltransferase</keyword>
<dbReference type="Pfam" id="PF00777">
    <property type="entry name" value="Glyco_transf_29"/>
    <property type="match status" value="1"/>
</dbReference>
<dbReference type="KEGG" id="pmrn:116954892"/>
<evidence type="ECO:0000313" key="14">
    <source>
        <dbReference type="Proteomes" id="UP001318040"/>
    </source>
</evidence>
<keyword evidence="4" id="KW-0808">Transferase</keyword>
<evidence type="ECO:0000256" key="4">
    <source>
        <dbReference type="ARBA" id="ARBA00022679"/>
    </source>
</evidence>
<dbReference type="RefSeq" id="XP_032831594.1">
    <property type="nucleotide sequence ID" value="XM_032975703.1"/>
</dbReference>
<keyword evidence="10" id="KW-1015">Disulfide bond</keyword>
<dbReference type="GO" id="GO:0009311">
    <property type="term" value="P:oligosaccharide metabolic process"/>
    <property type="evidence" value="ECO:0007669"/>
    <property type="project" value="TreeGrafter"/>
</dbReference>
<organism evidence="14 15">
    <name type="scientific">Petromyzon marinus</name>
    <name type="common">Sea lamprey</name>
    <dbReference type="NCBI Taxonomy" id="7757"/>
    <lineage>
        <taxon>Eukaryota</taxon>
        <taxon>Metazoa</taxon>
        <taxon>Chordata</taxon>
        <taxon>Craniata</taxon>
        <taxon>Vertebrata</taxon>
        <taxon>Cyclostomata</taxon>
        <taxon>Hyperoartia</taxon>
        <taxon>Petromyzontiformes</taxon>
        <taxon>Petromyzontidae</taxon>
        <taxon>Petromyzon</taxon>
    </lineage>
</organism>
<evidence type="ECO:0000256" key="1">
    <source>
        <dbReference type="ARBA" id="ARBA00004323"/>
    </source>
</evidence>
<protein>
    <submittedName>
        <fullName evidence="15">Alpha-2,8-sialyltransferase 8E-like</fullName>
    </submittedName>
</protein>
<evidence type="ECO:0000256" key="10">
    <source>
        <dbReference type="ARBA" id="ARBA00023157"/>
    </source>
</evidence>
<dbReference type="PANTHER" id="PTHR11987">
    <property type="entry name" value="ALPHA-2,8-SIALYLTRANSFERASE"/>
    <property type="match status" value="1"/>
</dbReference>
<comment type="subcellular location">
    <subcellularLocation>
        <location evidence="1">Golgi apparatus membrane</location>
        <topology evidence="1">Single-pass type II membrane protein</topology>
    </subcellularLocation>
</comment>
<reference evidence="15" key="1">
    <citation type="submission" date="2025-08" db="UniProtKB">
        <authorList>
            <consortium name="RefSeq"/>
        </authorList>
    </citation>
    <scope>IDENTIFICATION</scope>
    <source>
        <tissue evidence="15">Sperm</tissue>
    </source>
</reference>
<keyword evidence="6" id="KW-0735">Signal-anchor</keyword>
<feature type="transmembrane region" description="Helical" evidence="13">
    <location>
        <begin position="16"/>
        <end position="34"/>
    </location>
</feature>
<dbReference type="InterPro" id="IPR050943">
    <property type="entry name" value="Glycosyltr_29_Sialyltrsf"/>
</dbReference>
<keyword evidence="7 13" id="KW-1133">Transmembrane helix</keyword>
<evidence type="ECO:0000256" key="2">
    <source>
        <dbReference type="ARBA" id="ARBA00006003"/>
    </source>
</evidence>
<dbReference type="InterPro" id="IPR038578">
    <property type="entry name" value="GT29-like_sf"/>
</dbReference>
<name>A0AAJ7U8C2_PETMA</name>
<dbReference type="GeneID" id="116954892"/>
<dbReference type="PANTHER" id="PTHR11987:SF4">
    <property type="entry name" value="ALPHA-2,8-SIALYLTRANSFERASE 8E"/>
    <property type="match status" value="1"/>
</dbReference>
<dbReference type="InterPro" id="IPR012163">
    <property type="entry name" value="Sialyl_trans"/>
</dbReference>
<evidence type="ECO:0000256" key="13">
    <source>
        <dbReference type="SAM" id="Phobius"/>
    </source>
</evidence>
<evidence type="ECO:0000256" key="8">
    <source>
        <dbReference type="ARBA" id="ARBA00023034"/>
    </source>
</evidence>